<evidence type="ECO:0000256" key="1">
    <source>
        <dbReference type="ARBA" id="ARBA00004739"/>
    </source>
</evidence>
<dbReference type="Pfam" id="PF01619">
    <property type="entry name" value="Pro_dh"/>
    <property type="match status" value="1"/>
</dbReference>
<dbReference type="Proteomes" id="UP001266305">
    <property type="component" value="Unassembled WGS sequence"/>
</dbReference>
<comment type="pathway">
    <text evidence="1">Amino-acid degradation; L-proline degradation into L-glutamate; L-glutamate from L-proline: step 1/2.</text>
</comment>
<comment type="caution">
    <text evidence="8">The sequence shown here is derived from an EMBL/GenBank/DDBJ whole genome shotgun (WGS) entry which is preliminary data.</text>
</comment>
<sequence length="242" mass="25932">MLAGPELSGVSQVPRGHRVAWGGVQVGVRSTHPSNGRPGSLEHMMTAGAWAAPTGLSTGHTGGCRCPHFHFPLGTEVGGPSSTTPAPGALSSTSPGSCRPALDAYDNVTLDVELARREGWCFGSKLVWGAYMAQERARAAEMGYEDPINPTYKATNAMYHRCAVLPHLGLLRAECQETGTEGGAWRGCWGWRCPTLLEPEAPSRSGGRMCLDHVLEELKHNAKAKVMVATHNKDSVRFTLCR</sequence>
<name>A0ABQ9WJ31_SAGOE</name>
<keyword evidence="3 6" id="KW-0560">Oxidoreductase</keyword>
<comment type="cofactor">
    <cofactor evidence="6">
        <name>FAD</name>
        <dbReference type="ChEBI" id="CHEBI:57692"/>
    </cofactor>
</comment>
<accession>A0ABQ9WJ31</accession>
<gene>
    <name evidence="8" type="ORF">P7K49_003048</name>
</gene>
<evidence type="ECO:0000259" key="7">
    <source>
        <dbReference type="Pfam" id="PF01619"/>
    </source>
</evidence>
<dbReference type="InterPro" id="IPR002872">
    <property type="entry name" value="Proline_DH_dom"/>
</dbReference>
<dbReference type="InterPro" id="IPR015659">
    <property type="entry name" value="Proline_oxidase"/>
</dbReference>
<dbReference type="PANTHER" id="PTHR13914">
    <property type="entry name" value="PROLINE OXIDASE"/>
    <property type="match status" value="1"/>
</dbReference>
<keyword evidence="4 6" id="KW-0642">Proline metabolism</keyword>
<dbReference type="EC" id="1.5.5.2" evidence="6"/>
<evidence type="ECO:0000256" key="4">
    <source>
        <dbReference type="ARBA" id="ARBA00023062"/>
    </source>
</evidence>
<dbReference type="EMBL" id="JASSZA010000001">
    <property type="protein sequence ID" value="KAK2121662.1"/>
    <property type="molecule type" value="Genomic_DNA"/>
</dbReference>
<organism evidence="8 9">
    <name type="scientific">Saguinus oedipus</name>
    <name type="common">Cotton-top tamarin</name>
    <name type="synonym">Oedipomidas oedipus</name>
    <dbReference type="NCBI Taxonomy" id="9490"/>
    <lineage>
        <taxon>Eukaryota</taxon>
        <taxon>Metazoa</taxon>
        <taxon>Chordata</taxon>
        <taxon>Craniata</taxon>
        <taxon>Vertebrata</taxon>
        <taxon>Euteleostomi</taxon>
        <taxon>Mammalia</taxon>
        <taxon>Eutheria</taxon>
        <taxon>Euarchontoglires</taxon>
        <taxon>Primates</taxon>
        <taxon>Haplorrhini</taxon>
        <taxon>Platyrrhini</taxon>
        <taxon>Cebidae</taxon>
        <taxon>Callitrichinae</taxon>
        <taxon>Saguinus</taxon>
    </lineage>
</organism>
<reference evidence="8 9" key="1">
    <citation type="submission" date="2023-05" db="EMBL/GenBank/DDBJ databases">
        <title>B98-5 Cell Line De Novo Hybrid Assembly: An Optical Mapping Approach.</title>
        <authorList>
            <person name="Kananen K."/>
            <person name="Auerbach J.A."/>
            <person name="Kautto E."/>
            <person name="Blachly J.S."/>
        </authorList>
    </citation>
    <scope>NUCLEOTIDE SEQUENCE [LARGE SCALE GENOMIC DNA]</scope>
    <source>
        <strain evidence="8">B95-8</strain>
        <tissue evidence="8">Cell line</tissue>
    </source>
</reference>
<comment type="catalytic activity">
    <reaction evidence="5 6">
        <text>L-proline + a quinone = (S)-1-pyrroline-5-carboxylate + a quinol + H(+)</text>
        <dbReference type="Rhea" id="RHEA:23784"/>
        <dbReference type="ChEBI" id="CHEBI:15378"/>
        <dbReference type="ChEBI" id="CHEBI:17388"/>
        <dbReference type="ChEBI" id="CHEBI:24646"/>
        <dbReference type="ChEBI" id="CHEBI:60039"/>
        <dbReference type="ChEBI" id="CHEBI:132124"/>
        <dbReference type="EC" id="1.5.5.2"/>
    </reaction>
</comment>
<proteinExistence type="inferred from homology"/>
<evidence type="ECO:0000256" key="2">
    <source>
        <dbReference type="ARBA" id="ARBA00005869"/>
    </source>
</evidence>
<keyword evidence="6" id="KW-0274">FAD</keyword>
<comment type="similarity">
    <text evidence="2 6">Belongs to the proline oxidase family.</text>
</comment>
<dbReference type="Gene3D" id="3.20.20.220">
    <property type="match status" value="1"/>
</dbReference>
<dbReference type="SUPFAM" id="SSF51730">
    <property type="entry name" value="FAD-linked oxidoreductase"/>
    <property type="match status" value="1"/>
</dbReference>
<evidence type="ECO:0000313" key="9">
    <source>
        <dbReference type="Proteomes" id="UP001266305"/>
    </source>
</evidence>
<evidence type="ECO:0000313" key="8">
    <source>
        <dbReference type="EMBL" id="KAK2121662.1"/>
    </source>
</evidence>
<protein>
    <recommendedName>
        <fullName evidence="6">Proline dehydrogenase</fullName>
        <ecNumber evidence="6">1.5.5.2</ecNumber>
    </recommendedName>
</protein>
<evidence type="ECO:0000256" key="3">
    <source>
        <dbReference type="ARBA" id="ARBA00023002"/>
    </source>
</evidence>
<evidence type="ECO:0000256" key="6">
    <source>
        <dbReference type="RuleBase" id="RU364054"/>
    </source>
</evidence>
<keyword evidence="9" id="KW-1185">Reference proteome</keyword>
<feature type="domain" description="Proline dehydrogenase" evidence="7">
    <location>
        <begin position="103"/>
        <end position="163"/>
    </location>
</feature>
<comment type="function">
    <text evidence="6">Converts proline to delta-1-pyrroline-5-carboxylate.</text>
</comment>
<evidence type="ECO:0000256" key="5">
    <source>
        <dbReference type="ARBA" id="ARBA00048779"/>
    </source>
</evidence>
<dbReference type="PANTHER" id="PTHR13914:SF0">
    <property type="entry name" value="PROLINE DEHYDROGENASE 1, MITOCHONDRIAL"/>
    <property type="match status" value="1"/>
</dbReference>
<dbReference type="InterPro" id="IPR029041">
    <property type="entry name" value="FAD-linked_oxidoreductase-like"/>
</dbReference>
<keyword evidence="6" id="KW-0285">Flavoprotein</keyword>